<dbReference type="InterPro" id="IPR007863">
    <property type="entry name" value="Peptidase_M16_C"/>
</dbReference>
<evidence type="ECO:0000259" key="9">
    <source>
        <dbReference type="Pfam" id="PF00675"/>
    </source>
</evidence>
<dbReference type="EMBL" id="JAANQT010000373">
    <property type="protein sequence ID" value="KAG1311587.1"/>
    <property type="molecule type" value="Genomic_DNA"/>
</dbReference>
<feature type="domain" description="Peptidase M16 C-terminal" evidence="10">
    <location>
        <begin position="212"/>
        <end position="390"/>
    </location>
</feature>
<comment type="caution">
    <text evidence="13">The sequence shown here is derived from an EMBL/GenBank/DDBJ whole genome shotgun (WGS) entry which is preliminary data.</text>
</comment>
<comment type="similarity">
    <text evidence="1 7">Belongs to the peptidase M16 family.</text>
</comment>
<evidence type="ECO:0000259" key="11">
    <source>
        <dbReference type="Pfam" id="PF16187"/>
    </source>
</evidence>
<dbReference type="PANTHER" id="PTHR43690:SF18">
    <property type="entry name" value="INSULIN-DEGRADING ENZYME-RELATED"/>
    <property type="match status" value="1"/>
</dbReference>
<proteinExistence type="inferred from homology"/>
<feature type="domain" description="Peptidase M16 middle/third" evidence="11">
    <location>
        <begin position="396"/>
        <end position="680"/>
    </location>
</feature>
<evidence type="ECO:0000256" key="1">
    <source>
        <dbReference type="ARBA" id="ARBA00007261"/>
    </source>
</evidence>
<dbReference type="SUPFAM" id="SSF63411">
    <property type="entry name" value="LuxS/MPP-like metallohydrolase"/>
    <property type="match status" value="4"/>
</dbReference>
<protein>
    <submittedName>
        <fullName evidence="13">Uncharacterized protein</fullName>
    </submittedName>
</protein>
<dbReference type="GO" id="GO:0004222">
    <property type="term" value="F:metalloendopeptidase activity"/>
    <property type="evidence" value="ECO:0007669"/>
    <property type="project" value="InterPro"/>
</dbReference>
<feature type="domain" description="Coenzyme PQQ synthesis protein F-like C-terminal lobe" evidence="12">
    <location>
        <begin position="787"/>
        <end position="885"/>
    </location>
</feature>
<dbReference type="InterPro" id="IPR001431">
    <property type="entry name" value="Pept_M16_Zn_BS"/>
</dbReference>
<dbReference type="GO" id="GO:0005739">
    <property type="term" value="C:mitochondrion"/>
    <property type="evidence" value="ECO:0007669"/>
    <property type="project" value="TreeGrafter"/>
</dbReference>
<dbReference type="FunFam" id="3.30.830.10:FF:000004">
    <property type="entry name" value="Putative insulin-degrading enzyme"/>
    <property type="match status" value="1"/>
</dbReference>
<evidence type="ECO:0000256" key="8">
    <source>
        <dbReference type="SAM" id="MobiDB-lite"/>
    </source>
</evidence>
<evidence type="ECO:0000256" key="6">
    <source>
        <dbReference type="ARBA" id="ARBA00023049"/>
    </source>
</evidence>
<dbReference type="InterPro" id="IPR032632">
    <property type="entry name" value="Peptidase_M16_M"/>
</dbReference>
<evidence type="ECO:0000256" key="5">
    <source>
        <dbReference type="ARBA" id="ARBA00022833"/>
    </source>
</evidence>
<evidence type="ECO:0000313" key="13">
    <source>
        <dbReference type="EMBL" id="KAG1311587.1"/>
    </source>
</evidence>
<evidence type="ECO:0000259" key="12">
    <source>
        <dbReference type="Pfam" id="PF22456"/>
    </source>
</evidence>
<dbReference type="AlphaFoldDB" id="A0A9P6XDV5"/>
<keyword evidence="4" id="KW-0378">Hydrolase</keyword>
<dbReference type="GO" id="GO:0043171">
    <property type="term" value="P:peptide catabolic process"/>
    <property type="evidence" value="ECO:0007669"/>
    <property type="project" value="TreeGrafter"/>
</dbReference>
<evidence type="ECO:0000256" key="4">
    <source>
        <dbReference type="ARBA" id="ARBA00022801"/>
    </source>
</evidence>
<dbReference type="GO" id="GO:0005829">
    <property type="term" value="C:cytosol"/>
    <property type="evidence" value="ECO:0007669"/>
    <property type="project" value="TreeGrafter"/>
</dbReference>
<reference evidence="13" key="1">
    <citation type="journal article" date="2020" name="Microb. Genom.">
        <title>Genetic diversity of clinical and environmental Mucorales isolates obtained from an investigation of mucormycosis cases among solid organ transplant recipients.</title>
        <authorList>
            <person name="Nguyen M.H."/>
            <person name="Kaul D."/>
            <person name="Muto C."/>
            <person name="Cheng S.J."/>
            <person name="Richter R.A."/>
            <person name="Bruno V.M."/>
            <person name="Liu G."/>
            <person name="Beyhan S."/>
            <person name="Sundermann A.J."/>
            <person name="Mounaud S."/>
            <person name="Pasculle A.W."/>
            <person name="Nierman W.C."/>
            <person name="Driscoll E."/>
            <person name="Cumbie R."/>
            <person name="Clancy C.J."/>
            <person name="Dupont C.L."/>
        </authorList>
    </citation>
    <scope>NUCLEOTIDE SEQUENCE</scope>
    <source>
        <strain evidence="13">GL11</strain>
    </source>
</reference>
<evidence type="ECO:0000259" key="10">
    <source>
        <dbReference type="Pfam" id="PF05193"/>
    </source>
</evidence>
<dbReference type="FunFam" id="3.30.830.10:FF:000005">
    <property type="entry name" value="nardilysin isoform X1"/>
    <property type="match status" value="1"/>
</dbReference>
<keyword evidence="2" id="KW-0645">Protease</keyword>
<evidence type="ECO:0000256" key="7">
    <source>
        <dbReference type="RuleBase" id="RU004447"/>
    </source>
</evidence>
<dbReference type="Gene3D" id="3.30.830.10">
    <property type="entry name" value="Metalloenzyme, LuxS/M16 peptidase-like"/>
    <property type="match status" value="4"/>
</dbReference>
<accession>A0A9P6XDV5</accession>
<dbReference type="OrthoDB" id="952271at2759"/>
<dbReference type="PROSITE" id="PS00143">
    <property type="entry name" value="INSULINASE"/>
    <property type="match status" value="1"/>
</dbReference>
<dbReference type="GO" id="GO:0051603">
    <property type="term" value="P:proteolysis involved in protein catabolic process"/>
    <property type="evidence" value="ECO:0007669"/>
    <property type="project" value="TreeGrafter"/>
</dbReference>
<dbReference type="InterPro" id="IPR050626">
    <property type="entry name" value="Peptidase_M16"/>
</dbReference>
<dbReference type="InterPro" id="IPR011249">
    <property type="entry name" value="Metalloenz_LuxS/M16"/>
</dbReference>
<dbReference type="FunFam" id="3.30.830.10:FF:000003">
    <property type="entry name" value="Insulin-degrading enzyme"/>
    <property type="match status" value="1"/>
</dbReference>
<dbReference type="Pfam" id="PF05193">
    <property type="entry name" value="Peptidase_M16_C"/>
    <property type="match status" value="1"/>
</dbReference>
<keyword evidence="5" id="KW-0862">Zinc</keyword>
<dbReference type="Pfam" id="PF00675">
    <property type="entry name" value="Peptidase_M16"/>
    <property type="match status" value="1"/>
</dbReference>
<dbReference type="GO" id="GO:0046872">
    <property type="term" value="F:metal ion binding"/>
    <property type="evidence" value="ECO:0007669"/>
    <property type="project" value="UniProtKB-KW"/>
</dbReference>
<dbReference type="Pfam" id="PF16187">
    <property type="entry name" value="Peptidase_M16_M"/>
    <property type="match status" value="1"/>
</dbReference>
<dbReference type="Pfam" id="PF22456">
    <property type="entry name" value="PqqF-like_C_4"/>
    <property type="match status" value="1"/>
</dbReference>
<dbReference type="InterPro" id="IPR054734">
    <property type="entry name" value="PqqF-like_C_4"/>
</dbReference>
<organism evidence="13 14">
    <name type="scientific">Rhizopus oryzae</name>
    <name type="common">Mucormycosis agent</name>
    <name type="synonym">Rhizopus arrhizus var. delemar</name>
    <dbReference type="NCBI Taxonomy" id="64495"/>
    <lineage>
        <taxon>Eukaryota</taxon>
        <taxon>Fungi</taxon>
        <taxon>Fungi incertae sedis</taxon>
        <taxon>Mucoromycota</taxon>
        <taxon>Mucoromycotina</taxon>
        <taxon>Mucoromycetes</taxon>
        <taxon>Mucorales</taxon>
        <taxon>Mucorineae</taxon>
        <taxon>Rhizopodaceae</taxon>
        <taxon>Rhizopus</taxon>
    </lineage>
</organism>
<evidence type="ECO:0000256" key="3">
    <source>
        <dbReference type="ARBA" id="ARBA00022723"/>
    </source>
</evidence>
<name>A0A9P6XDV5_RHIOR</name>
<evidence type="ECO:0000256" key="2">
    <source>
        <dbReference type="ARBA" id="ARBA00022670"/>
    </source>
</evidence>
<keyword evidence="14" id="KW-1185">Reference proteome</keyword>
<feature type="domain" description="Peptidase M16 N-terminal" evidence="9">
    <location>
        <begin position="49"/>
        <end position="185"/>
    </location>
</feature>
<feature type="region of interest" description="Disordered" evidence="8">
    <location>
        <begin position="1037"/>
        <end position="1057"/>
    </location>
</feature>
<keyword evidence="3" id="KW-0479">Metal-binding</keyword>
<gene>
    <name evidence="13" type="ORF">G6F64_003699</name>
</gene>
<evidence type="ECO:0000313" key="14">
    <source>
        <dbReference type="Proteomes" id="UP000716291"/>
    </source>
</evidence>
<keyword evidence="6" id="KW-0482">Metalloprotease</keyword>
<dbReference type="Proteomes" id="UP000716291">
    <property type="component" value="Unassembled WGS sequence"/>
</dbReference>
<dbReference type="InterPro" id="IPR011765">
    <property type="entry name" value="Pept_M16_N"/>
</dbReference>
<sequence>MIATKETSPSSSEWELNGNYWLYKKSLEKSDNDDRDYRLIKLASNDLEVLLVHDKDTDKASAALDVHVGHISDPPTLQGLAHFCEHLLFMGTEKYPKENDYNQYLSEHSGFSNAFTGVEDTNYYFEVGQEHLEGALDRFAQFFISPLFSDSCTERELKAVDSEHKKNRQQDSWRMFQLEKSLSNPNHPYCHFGTGNLETLYEDPKKNGQDIRQELLKFHDTYYSANIMKLCILGRESLDQLTEWAVDKFKHVRNKNIEAPSFPGHPLTANELMKQIFVKPVKEVRSLEMTFPFPDQRPLYAVQPGRYLSHLIGHEGRGSILSLLKKNGWANYLQVGTIHGGIGFEFMRISVDLTEEGLNRYRDVIFTIFKYINLLKQEGVQQRIFEEVQSLASLAFRFKEKYPPSQYTSRLAGLMQHGYPSQYVLSGPSLIRHYDAELIKENLDWLRPDNFRFMLACHSPPNGIKFTEKERWYESEYTVVDFDSDLVETLKNLQSDSALILPGENAFIPTNFETNKGDITNPVKRPDLIENSPMLRLWHKKDDTFWVPRANVWILLRSPLVYATPSNCVKARLYADLLKDSLNEYAYDAEVAGLCYNIENQLEGMLLALSGYNDKLPVLLEKVIQKMRNFEVDPERFKLLKELLRRSYKNFSLEPPYQHALYYLSYLTQDLMWTNAEKLSELDAITAEDIQAFYPTVLSQLHIESLVHGNIVKEDAQKMLHDVIDLLKPKELSPSQLKGSHSLMLPTGTKWVYKREVEDPNNVNSGIEYIIQVGNVTERALRARLTLLAQIAQEPCFDQLRTKEQLGYLVFSGVRRQVGSMGLRFIIQSERDTIYLENRIEEFLDKLIRLVEKMTPEEYNAQVQSVISKKLEKDKNLGQEGGKYWGHIHSGYYEFDQVDQDIKELKLIKKDDLIQFMAKYIDPHSPSFRKLSVHIQSQKSSDKTKKFKVNIESLHTCLVSQGVTRLSIEDVRSAVEKGDAGEASIEANLRELLADESKADEDEIELLMAKLVLAMRETESADGSLVNVENQKTARRLSMANGQTNGNQIEKERDHTKLSEGNKIITNVVEFKNSVELSPAPVPLIDFHVV</sequence>
<dbReference type="PANTHER" id="PTHR43690">
    <property type="entry name" value="NARDILYSIN"/>
    <property type="match status" value="1"/>
</dbReference>